<sequence length="467" mass="52180">MSDYYDVVVIGAGMSGLAAAIRVALAGKSVVVLEKHEAPGGLNSFYRQDGRVFDVGLHALTNYAEKGQKRAPLNKIFRQLRIPREAFDLNPQVGSRIRFPEASLAFTNDPARLEEEIATHFPDCIDGYREVVRFVEERDATALTDRGEMAGPFLREKIADPLLREMLLCPILYYGSATEDDLDLDQFVILFRSLFLEGFSRPVEGVRTIVRALLKKLKEVGGERRMRCGVARILTESGKATGLELDDGTTLRTGTILSSAGLVETNELCGVREDRERVGRLSFVETISVYHENPGNFGWEDTITFFSTRRPFRYQRPQDDLVDPCSGVICIPNHYQYEEGRSLKEGLVRLTALANYDRWKSLPAEEYQVAKTDWFRRLQEVAREVLPVPTKDPTHSLVGRDMFTPLTVEKFTGHLGGAVYGSSQKAKDGRTDFENLYLCGTDQGFLGIVGAMLSGISIANRYVVAGE</sequence>
<dbReference type="InterPro" id="IPR036188">
    <property type="entry name" value="FAD/NAD-bd_sf"/>
</dbReference>
<evidence type="ECO:0000256" key="2">
    <source>
        <dbReference type="ARBA" id="ARBA00023002"/>
    </source>
</evidence>
<comment type="caution">
    <text evidence="4">The sequence shown here is derived from an EMBL/GenBank/DDBJ whole genome shotgun (WGS) entry which is preliminary data.</text>
</comment>
<dbReference type="Gene3D" id="3.50.50.60">
    <property type="entry name" value="FAD/NAD(P)-binding domain"/>
    <property type="match status" value="2"/>
</dbReference>
<dbReference type="EMBL" id="JACHVA010000069">
    <property type="protein sequence ID" value="MBC2601675.1"/>
    <property type="molecule type" value="Genomic_DNA"/>
</dbReference>
<dbReference type="GO" id="GO:0016491">
    <property type="term" value="F:oxidoreductase activity"/>
    <property type="evidence" value="ECO:0007669"/>
    <property type="project" value="UniProtKB-KW"/>
</dbReference>
<dbReference type="InterPro" id="IPR002937">
    <property type="entry name" value="Amino_oxidase"/>
</dbReference>
<evidence type="ECO:0000313" key="4">
    <source>
        <dbReference type="EMBL" id="MBC2601675.1"/>
    </source>
</evidence>
<keyword evidence="5" id="KW-1185">Reference proteome</keyword>
<dbReference type="PRINTS" id="PR00419">
    <property type="entry name" value="ADXRDTASE"/>
</dbReference>
<evidence type="ECO:0000259" key="3">
    <source>
        <dbReference type="Pfam" id="PF01593"/>
    </source>
</evidence>
<dbReference type="PANTHER" id="PTHR43734:SF7">
    <property type="entry name" value="4,4'-DIAPONEUROSPORENE OXYGENASE"/>
    <property type="match status" value="1"/>
</dbReference>
<evidence type="ECO:0000256" key="1">
    <source>
        <dbReference type="ARBA" id="ARBA00006046"/>
    </source>
</evidence>
<organism evidence="4 5">
    <name type="scientific">Puniceicoccus vermicola</name>
    <dbReference type="NCBI Taxonomy" id="388746"/>
    <lineage>
        <taxon>Bacteria</taxon>
        <taxon>Pseudomonadati</taxon>
        <taxon>Verrucomicrobiota</taxon>
        <taxon>Opitutia</taxon>
        <taxon>Puniceicoccales</taxon>
        <taxon>Puniceicoccaceae</taxon>
        <taxon>Puniceicoccus</taxon>
    </lineage>
</organism>
<comment type="similarity">
    <text evidence="1">Belongs to the carotenoid/retinoid oxidoreductase family.</text>
</comment>
<accession>A0A7X1AX81</accession>
<proteinExistence type="inferred from homology"/>
<evidence type="ECO:0000313" key="5">
    <source>
        <dbReference type="Proteomes" id="UP000525652"/>
    </source>
</evidence>
<dbReference type="PANTHER" id="PTHR43734">
    <property type="entry name" value="PHYTOENE DESATURASE"/>
    <property type="match status" value="1"/>
</dbReference>
<dbReference type="SUPFAM" id="SSF51905">
    <property type="entry name" value="FAD/NAD(P)-binding domain"/>
    <property type="match status" value="1"/>
</dbReference>
<reference evidence="4 5" key="1">
    <citation type="submission" date="2020-07" db="EMBL/GenBank/DDBJ databases">
        <authorList>
            <person name="Feng X."/>
        </authorList>
    </citation>
    <scope>NUCLEOTIDE SEQUENCE [LARGE SCALE GENOMIC DNA]</scope>
    <source>
        <strain evidence="4 5">JCM14086</strain>
    </source>
</reference>
<protein>
    <submittedName>
        <fullName evidence="4">NAD(P)/FAD-dependent oxidoreductase</fullName>
    </submittedName>
</protein>
<dbReference type="Proteomes" id="UP000525652">
    <property type="component" value="Unassembled WGS sequence"/>
</dbReference>
<feature type="domain" description="Amine oxidase" evidence="3">
    <location>
        <begin position="14"/>
        <end position="461"/>
    </location>
</feature>
<dbReference type="RefSeq" id="WP_185692393.1">
    <property type="nucleotide sequence ID" value="NZ_JACHVA010000069.1"/>
</dbReference>
<name>A0A7X1AX81_9BACT</name>
<dbReference type="Pfam" id="PF01593">
    <property type="entry name" value="Amino_oxidase"/>
    <property type="match status" value="1"/>
</dbReference>
<gene>
    <name evidence="4" type="ORF">H5P30_07775</name>
</gene>
<keyword evidence="2" id="KW-0560">Oxidoreductase</keyword>
<dbReference type="AlphaFoldDB" id="A0A7X1AX81"/>